<dbReference type="Proteomes" id="UP001147782">
    <property type="component" value="Unassembled WGS sequence"/>
</dbReference>
<dbReference type="OrthoDB" id="4368004at2759"/>
<dbReference type="GeneID" id="81435065"/>
<organism evidence="1 2">
    <name type="scientific">Penicillium cataractarum</name>
    <dbReference type="NCBI Taxonomy" id="2100454"/>
    <lineage>
        <taxon>Eukaryota</taxon>
        <taxon>Fungi</taxon>
        <taxon>Dikarya</taxon>
        <taxon>Ascomycota</taxon>
        <taxon>Pezizomycotina</taxon>
        <taxon>Eurotiomycetes</taxon>
        <taxon>Eurotiomycetidae</taxon>
        <taxon>Eurotiales</taxon>
        <taxon>Aspergillaceae</taxon>
        <taxon>Penicillium</taxon>
    </lineage>
</organism>
<evidence type="ECO:0000313" key="2">
    <source>
        <dbReference type="Proteomes" id="UP001147782"/>
    </source>
</evidence>
<proteinExistence type="predicted"/>
<reference evidence="1" key="2">
    <citation type="journal article" date="2023" name="IMA Fungus">
        <title>Comparative genomic study of the Penicillium genus elucidates a diverse pangenome and 15 lateral gene transfer events.</title>
        <authorList>
            <person name="Petersen C."/>
            <person name="Sorensen T."/>
            <person name="Nielsen M.R."/>
            <person name="Sondergaard T.E."/>
            <person name="Sorensen J.L."/>
            <person name="Fitzpatrick D.A."/>
            <person name="Frisvad J.C."/>
            <person name="Nielsen K.L."/>
        </authorList>
    </citation>
    <scope>NUCLEOTIDE SEQUENCE</scope>
    <source>
        <strain evidence="1">IBT 29864</strain>
    </source>
</reference>
<dbReference type="RefSeq" id="XP_056558100.1">
    <property type="nucleotide sequence ID" value="XM_056695888.1"/>
</dbReference>
<name>A0A9W9VH17_9EURO</name>
<dbReference type="AlphaFoldDB" id="A0A9W9VH17"/>
<dbReference type="EMBL" id="JAPZBS010000002">
    <property type="protein sequence ID" value="KAJ5380529.1"/>
    <property type="molecule type" value="Genomic_DNA"/>
</dbReference>
<protein>
    <submittedName>
        <fullName evidence="1">Uncharacterized protein</fullName>
    </submittedName>
</protein>
<keyword evidence="2" id="KW-1185">Reference proteome</keyword>
<sequence length="246" mass="27035">MPFTYTHPSYDLFPIRVPPPNPQTPHQTTAGLVSHAHLIKPSGLLALLHEGIAKPLTQFNSALVANAALCFRERRGRIASTASCLAIYLQSELRAKDAIVDDKSSGMVEWRQGMQRERRRLNWDRVLASASTLREEVEVYGVPRSRRGKNAAAAASSFAIATDGVVTIHESLKVNLSMLAAAVGCLSLHGRDGSDAFANEVRATKVPLFDEYLFSNEDYLGAFWSRLNPSEETCAACKCLLCKEVF</sequence>
<comment type="caution">
    <text evidence="1">The sequence shown here is derived from an EMBL/GenBank/DDBJ whole genome shotgun (WGS) entry which is preliminary data.</text>
</comment>
<accession>A0A9W9VH17</accession>
<reference evidence="1" key="1">
    <citation type="submission" date="2022-11" db="EMBL/GenBank/DDBJ databases">
        <authorList>
            <person name="Petersen C."/>
        </authorList>
    </citation>
    <scope>NUCLEOTIDE SEQUENCE</scope>
    <source>
        <strain evidence="1">IBT 29864</strain>
    </source>
</reference>
<evidence type="ECO:0000313" key="1">
    <source>
        <dbReference type="EMBL" id="KAJ5380529.1"/>
    </source>
</evidence>
<gene>
    <name evidence="1" type="ORF">N7496_002957</name>
</gene>